<feature type="region of interest" description="Disordered" evidence="5">
    <location>
        <begin position="446"/>
        <end position="469"/>
    </location>
</feature>
<keyword evidence="4" id="KW-0175">Coiled coil</keyword>
<dbReference type="InterPro" id="IPR003594">
    <property type="entry name" value="HATPase_dom"/>
</dbReference>
<sequence>MKRLALAMRKYLAAAAVGLAVAASLVAISELGYHRSRNALDSLGSVRALQKSADQLGGALRAAESAQRGYLLTGDDFYLQQFEAESTRASAGLTHVKQALMSVPDADVSLSGLESTIATKMSEMSLAVHLRSKGHLDALEFVTSSDVGRTQMSTIAQLLDRLDQTTERLVSDSQAQIRTAQDYSRVGLTLAAFTGLLAFLLYLRRSHQLEQSVVKTNAALQQERERLEDLVRERTRNLRELATHLQQVREVDRAKLARELHDELGALLTSAKLSMARLKPKLPKDDDTIPPLMATLTDTLNQVIALKRNIIEDLRPSSLDNFGLLTALDILAREFQERSGVTVETNIEPATLDANAQLSLYRMVQESLTNVAKYAQAKQVYIGLRVYRQHVELTVKDDGVGFDQSVTQPKSHGLAGMRHRVESLGGRLDIQSAPGKGTTVFAAFPAAQRPPPAPEPAAQPAKPDAPDVA</sequence>
<dbReference type="InterPro" id="IPR050482">
    <property type="entry name" value="Sensor_HK_TwoCompSys"/>
</dbReference>
<dbReference type="SMART" id="SM00387">
    <property type="entry name" value="HATPase_c"/>
    <property type="match status" value="1"/>
</dbReference>
<evidence type="ECO:0000313" key="8">
    <source>
        <dbReference type="Proteomes" id="UP000196138"/>
    </source>
</evidence>
<dbReference type="EMBL" id="CP021455">
    <property type="protein sequence ID" value="ARU05538.1"/>
    <property type="molecule type" value="Genomic_DNA"/>
</dbReference>
<dbReference type="Pfam" id="PF05227">
    <property type="entry name" value="CHASE3"/>
    <property type="match status" value="1"/>
</dbReference>
<dbReference type="InterPro" id="IPR007891">
    <property type="entry name" value="CHASE3"/>
</dbReference>
<dbReference type="RefSeq" id="WP_087281804.1">
    <property type="nucleotide sequence ID" value="NZ_CP021455.1"/>
</dbReference>
<dbReference type="PANTHER" id="PTHR24421">
    <property type="entry name" value="NITRATE/NITRITE SENSOR PROTEIN NARX-RELATED"/>
    <property type="match status" value="1"/>
</dbReference>
<evidence type="ECO:0000313" key="7">
    <source>
        <dbReference type="EMBL" id="ARU05538.1"/>
    </source>
</evidence>
<dbReference type="InterPro" id="IPR011712">
    <property type="entry name" value="Sig_transdc_His_kin_sub3_dim/P"/>
</dbReference>
<dbReference type="Gene3D" id="1.20.5.1930">
    <property type="match status" value="1"/>
</dbReference>
<proteinExistence type="predicted"/>
<dbReference type="CDD" id="cd16917">
    <property type="entry name" value="HATPase_UhpB-NarQ-NarX-like"/>
    <property type="match status" value="1"/>
</dbReference>
<evidence type="ECO:0000259" key="6">
    <source>
        <dbReference type="PROSITE" id="PS50109"/>
    </source>
</evidence>
<keyword evidence="8" id="KW-1185">Reference proteome</keyword>
<evidence type="ECO:0000256" key="5">
    <source>
        <dbReference type="SAM" id="MobiDB-lite"/>
    </source>
</evidence>
<dbReference type="GO" id="GO:0016020">
    <property type="term" value="C:membrane"/>
    <property type="evidence" value="ECO:0007669"/>
    <property type="project" value="InterPro"/>
</dbReference>
<dbReference type="OrthoDB" id="9782588at2"/>
<dbReference type="GO" id="GO:0000155">
    <property type="term" value="F:phosphorelay sensor kinase activity"/>
    <property type="evidence" value="ECO:0007669"/>
    <property type="project" value="InterPro"/>
</dbReference>
<keyword evidence="3" id="KW-0902">Two-component regulatory system</keyword>
<dbReference type="InterPro" id="IPR005467">
    <property type="entry name" value="His_kinase_dom"/>
</dbReference>
<evidence type="ECO:0000256" key="3">
    <source>
        <dbReference type="ARBA" id="ARBA00023012"/>
    </source>
</evidence>
<keyword evidence="2" id="KW-0418">Kinase</keyword>
<accession>A0A1Y0EPX0</accession>
<dbReference type="Pfam" id="PF07730">
    <property type="entry name" value="HisKA_3"/>
    <property type="match status" value="1"/>
</dbReference>
<protein>
    <recommendedName>
        <fullName evidence="6">Histidine kinase domain-containing protein</fullName>
    </recommendedName>
</protein>
<dbReference type="Gene3D" id="3.30.565.10">
    <property type="entry name" value="Histidine kinase-like ATPase, C-terminal domain"/>
    <property type="match status" value="1"/>
</dbReference>
<feature type="domain" description="Histidine kinase" evidence="6">
    <location>
        <begin position="255"/>
        <end position="448"/>
    </location>
</feature>
<name>A0A1Y0EPX0_9BURK</name>
<dbReference type="Proteomes" id="UP000196138">
    <property type="component" value="Chromosome"/>
</dbReference>
<dbReference type="AlphaFoldDB" id="A0A1Y0EPX0"/>
<dbReference type="GO" id="GO:0046983">
    <property type="term" value="F:protein dimerization activity"/>
    <property type="evidence" value="ECO:0007669"/>
    <property type="project" value="InterPro"/>
</dbReference>
<evidence type="ECO:0000256" key="4">
    <source>
        <dbReference type="SAM" id="Coils"/>
    </source>
</evidence>
<dbReference type="InterPro" id="IPR036890">
    <property type="entry name" value="HATPase_C_sf"/>
</dbReference>
<dbReference type="PROSITE" id="PS50109">
    <property type="entry name" value="HIS_KIN"/>
    <property type="match status" value="1"/>
</dbReference>
<dbReference type="Pfam" id="PF02518">
    <property type="entry name" value="HATPase_c"/>
    <property type="match status" value="1"/>
</dbReference>
<feature type="compositionally biased region" description="Pro residues" evidence="5">
    <location>
        <begin position="448"/>
        <end position="457"/>
    </location>
</feature>
<reference evidence="7 8" key="1">
    <citation type="submission" date="2017-05" db="EMBL/GenBank/DDBJ databases">
        <authorList>
            <person name="Song R."/>
            <person name="Chenine A.L."/>
            <person name="Ruprecht R.M."/>
        </authorList>
    </citation>
    <scope>NUCLEOTIDE SEQUENCE [LARGE SCALE GENOMIC DNA]</scope>
    <source>
        <strain evidence="7 8">DSM 26136</strain>
    </source>
</reference>
<dbReference type="KEGG" id="cser:CCO03_13355"/>
<organism evidence="7 8">
    <name type="scientific">Comamonas serinivorans</name>
    <dbReference type="NCBI Taxonomy" id="1082851"/>
    <lineage>
        <taxon>Bacteria</taxon>
        <taxon>Pseudomonadati</taxon>
        <taxon>Pseudomonadota</taxon>
        <taxon>Betaproteobacteria</taxon>
        <taxon>Burkholderiales</taxon>
        <taxon>Comamonadaceae</taxon>
        <taxon>Comamonas</taxon>
    </lineage>
</organism>
<dbReference type="PANTHER" id="PTHR24421:SF58">
    <property type="entry name" value="SIGNAL TRANSDUCTION HISTIDINE-PROTEIN KINASE_PHOSPHATASE UHPB"/>
    <property type="match status" value="1"/>
</dbReference>
<keyword evidence="1" id="KW-0808">Transferase</keyword>
<evidence type="ECO:0000256" key="1">
    <source>
        <dbReference type="ARBA" id="ARBA00022679"/>
    </source>
</evidence>
<evidence type="ECO:0000256" key="2">
    <source>
        <dbReference type="ARBA" id="ARBA00022777"/>
    </source>
</evidence>
<gene>
    <name evidence="7" type="ORF">CCO03_13355</name>
</gene>
<feature type="coiled-coil region" evidence="4">
    <location>
        <begin position="210"/>
        <end position="240"/>
    </location>
</feature>
<dbReference type="SUPFAM" id="SSF55874">
    <property type="entry name" value="ATPase domain of HSP90 chaperone/DNA topoisomerase II/histidine kinase"/>
    <property type="match status" value="1"/>
</dbReference>